<dbReference type="VEuPathDB" id="FungiDB:BLGHR1_14752"/>
<reference evidence="2 3" key="1">
    <citation type="submission" date="2017-11" db="EMBL/GenBank/DDBJ databases">
        <authorList>
            <person name="Kracher B."/>
        </authorList>
    </citation>
    <scope>NUCLEOTIDE SEQUENCE [LARGE SCALE GENOMIC DNA]</scope>
    <source>
        <strain evidence="2 3">RACE1</strain>
    </source>
</reference>
<dbReference type="Pfam" id="PF17233">
    <property type="entry name" value="DUF5308"/>
    <property type="match status" value="1"/>
</dbReference>
<sequence length="216" mass="23306">MDKNELESPQLALHLADGALAPLFSSADFDTPRVPGLQFQTQAQALSSLTNTAIIAYDTSLRLGLGAPMRIMVEMQSSGPIVLQSFLNPSSIDNNEGNKNSRSLIEIDGEPQKSIESCLGNGTTDRGSKGSKMCVPDLSIANDKDVHEEREDRNPISPSPPLLIAVVVAPTSSEAAEARKAASQLVRAGRECQRAWLRGRMEIDSESSLLGDKRYK</sequence>
<protein>
    <submittedName>
        <fullName evidence="2">Uncharacterized protein</fullName>
    </submittedName>
</protein>
<evidence type="ECO:0000256" key="1">
    <source>
        <dbReference type="SAM" id="MobiDB-lite"/>
    </source>
</evidence>
<gene>
    <name evidence="2" type="ORF">BLGHR1_14752</name>
</gene>
<evidence type="ECO:0000313" key="2">
    <source>
        <dbReference type="EMBL" id="SZF03958.1"/>
    </source>
</evidence>
<dbReference type="AlphaFoldDB" id="A0A383UWE3"/>
<evidence type="ECO:0000313" key="3">
    <source>
        <dbReference type="Proteomes" id="UP000275772"/>
    </source>
</evidence>
<proteinExistence type="predicted"/>
<dbReference type="EMBL" id="UNSH01000060">
    <property type="protein sequence ID" value="SZF03958.1"/>
    <property type="molecule type" value="Genomic_DNA"/>
</dbReference>
<dbReference type="Proteomes" id="UP000275772">
    <property type="component" value="Unassembled WGS sequence"/>
</dbReference>
<organism evidence="2 3">
    <name type="scientific">Blumeria hordei</name>
    <name type="common">Barley powdery mildew</name>
    <name type="synonym">Blumeria graminis f. sp. hordei</name>
    <dbReference type="NCBI Taxonomy" id="2867405"/>
    <lineage>
        <taxon>Eukaryota</taxon>
        <taxon>Fungi</taxon>
        <taxon>Dikarya</taxon>
        <taxon>Ascomycota</taxon>
        <taxon>Pezizomycotina</taxon>
        <taxon>Leotiomycetes</taxon>
        <taxon>Erysiphales</taxon>
        <taxon>Erysiphaceae</taxon>
        <taxon>Blumeria</taxon>
    </lineage>
</organism>
<dbReference type="InterPro" id="IPR035186">
    <property type="entry name" value="DUF5308"/>
</dbReference>
<accession>A0A383UWE3</accession>
<feature type="region of interest" description="Disordered" evidence="1">
    <location>
        <begin position="114"/>
        <end position="136"/>
    </location>
</feature>
<name>A0A383UWE3_BLUHO</name>